<evidence type="ECO:0000313" key="2">
    <source>
        <dbReference type="Proteomes" id="UP001497535"/>
    </source>
</evidence>
<organism evidence="1 2">
    <name type="scientific">Meloidogyne enterolobii</name>
    <name type="common">Root-knot nematode worm</name>
    <name type="synonym">Meloidogyne mayaguensis</name>
    <dbReference type="NCBI Taxonomy" id="390850"/>
    <lineage>
        <taxon>Eukaryota</taxon>
        <taxon>Metazoa</taxon>
        <taxon>Ecdysozoa</taxon>
        <taxon>Nematoda</taxon>
        <taxon>Chromadorea</taxon>
        <taxon>Rhabditida</taxon>
        <taxon>Tylenchina</taxon>
        <taxon>Tylenchomorpha</taxon>
        <taxon>Tylenchoidea</taxon>
        <taxon>Meloidogynidae</taxon>
        <taxon>Meloidogyninae</taxon>
        <taxon>Meloidogyne</taxon>
    </lineage>
</organism>
<name>A0ACB0XPX0_MELEN</name>
<protein>
    <submittedName>
        <fullName evidence="1">Uncharacterized protein</fullName>
    </submittedName>
</protein>
<dbReference type="Proteomes" id="UP001497535">
    <property type="component" value="Unassembled WGS sequence"/>
</dbReference>
<reference evidence="1" key="1">
    <citation type="submission" date="2023-11" db="EMBL/GenBank/DDBJ databases">
        <authorList>
            <person name="Poullet M."/>
        </authorList>
    </citation>
    <scope>NUCLEOTIDE SEQUENCE</scope>
    <source>
        <strain evidence="1">E1834</strain>
    </source>
</reference>
<comment type="caution">
    <text evidence="1">The sequence shown here is derived from an EMBL/GenBank/DDBJ whole genome shotgun (WGS) entry which is preliminary data.</text>
</comment>
<sequence>MSLINAQRLFRAKPPSSLYLPLHPPLPPPIFVYKNIPPHFSYFSFIFILFFQLDSESPLNLQNNKYNNINTKFSMAAATTKKKAPILAQIRRLKREEEFNDQMSANDYNTEPEEEEDNDDKYYESSAIEDDDIEFTNRLSRPQQRLNRVCSGDGELVKLRNVHNNEDDFSPPPPSFTTTPTSLSSFSALKAATALAGVNLSLARGTISKDNKKRETKTNSMILGTIWSIRPRRKKESNAQRSLVNLWASQSPTENISANIAADVSVANKSCPNGNGDFMNNFADQQQLLQQQNLSQHQSSLLNQSPSSTTANVGSSSPFCSPTSTTTDGIFHHNNGPSTASSNFFPRAQLQHSRWADLELWAEQETSWTAKYCVGSDNECRELKKS</sequence>
<dbReference type="EMBL" id="CAVMJV010000002">
    <property type="protein sequence ID" value="CAK5012430.1"/>
    <property type="molecule type" value="Genomic_DNA"/>
</dbReference>
<evidence type="ECO:0000313" key="1">
    <source>
        <dbReference type="EMBL" id="CAK5012430.1"/>
    </source>
</evidence>
<keyword evidence="2" id="KW-1185">Reference proteome</keyword>
<gene>
    <name evidence="1" type="ORF">MENTE1834_LOCUS2119</name>
</gene>
<proteinExistence type="predicted"/>
<accession>A0ACB0XPX0</accession>